<evidence type="ECO:0000256" key="1">
    <source>
        <dbReference type="ARBA" id="ARBA00004533"/>
    </source>
</evidence>
<dbReference type="Proteomes" id="UP001321520">
    <property type="component" value="Chromosome"/>
</dbReference>
<comment type="subcellular location">
    <subcellularLocation>
        <location evidence="1">Cell inner membrane</location>
    </subcellularLocation>
</comment>
<keyword evidence="9" id="KW-1185">Reference proteome</keyword>
<feature type="transmembrane region" description="Helical" evidence="7">
    <location>
        <begin position="28"/>
        <end position="46"/>
    </location>
</feature>
<name>A0ABY9EA89_9GAMM</name>
<reference evidence="8 9" key="1">
    <citation type="submission" date="2022-05" db="EMBL/GenBank/DDBJ databases">
        <title>Microbulbifer sp. nov., isolated from sponge.</title>
        <authorList>
            <person name="Gao L."/>
        </authorList>
    </citation>
    <scope>NUCLEOTIDE SEQUENCE [LARGE SCALE GENOMIC DNA]</scope>
    <source>
        <strain evidence="8 9">MI-G</strain>
    </source>
</reference>
<dbReference type="PANTHER" id="PTHR30606">
    <property type="entry name" value="LIPID A BIOSYNTHESIS LAUROYL ACYLTRANSFERASE"/>
    <property type="match status" value="1"/>
</dbReference>
<dbReference type="InterPro" id="IPR004960">
    <property type="entry name" value="LipA_acyltrans"/>
</dbReference>
<keyword evidence="7" id="KW-1133">Transmembrane helix</keyword>
<keyword evidence="5 7" id="KW-0472">Membrane</keyword>
<keyword evidence="3" id="KW-0997">Cell inner membrane</keyword>
<keyword evidence="2" id="KW-1003">Cell membrane</keyword>
<keyword evidence="7" id="KW-0812">Transmembrane</keyword>
<evidence type="ECO:0000256" key="3">
    <source>
        <dbReference type="ARBA" id="ARBA00022519"/>
    </source>
</evidence>
<gene>
    <name evidence="8" type="ORF">M8T91_00450</name>
</gene>
<evidence type="ECO:0000256" key="2">
    <source>
        <dbReference type="ARBA" id="ARBA00022475"/>
    </source>
</evidence>
<proteinExistence type="predicted"/>
<evidence type="ECO:0000256" key="6">
    <source>
        <dbReference type="ARBA" id="ARBA00023315"/>
    </source>
</evidence>
<evidence type="ECO:0000313" key="9">
    <source>
        <dbReference type="Proteomes" id="UP001321520"/>
    </source>
</evidence>
<evidence type="ECO:0000256" key="4">
    <source>
        <dbReference type="ARBA" id="ARBA00022679"/>
    </source>
</evidence>
<evidence type="ECO:0008006" key="10">
    <source>
        <dbReference type="Google" id="ProtNLM"/>
    </source>
</evidence>
<evidence type="ECO:0000256" key="5">
    <source>
        <dbReference type="ARBA" id="ARBA00023136"/>
    </source>
</evidence>
<dbReference type="EMBL" id="CP098023">
    <property type="protein sequence ID" value="WKD49935.1"/>
    <property type="molecule type" value="Genomic_DNA"/>
</dbReference>
<dbReference type="PANTHER" id="PTHR30606:SF9">
    <property type="entry name" value="LIPID A BIOSYNTHESIS LAUROYLTRANSFERASE"/>
    <property type="match status" value="1"/>
</dbReference>
<evidence type="ECO:0000313" key="8">
    <source>
        <dbReference type="EMBL" id="WKD49935.1"/>
    </source>
</evidence>
<sequence length="307" mass="35642">MFSLHWSKYREQGFFLGIRFLFWLHHRIGPYAFKVTVYPVVLFYYLKNRSGRKAIREYLDLFSKRFPNSCTRSNWRTGFQIFLNFSNSAIEKLEAWFVGVPDNQVNFPNRTVLHHLVTSGQGGLIIGSHLGNLEVSRALGSLTEVRVNVLVHTKHAVKFNRMMKMLNPLSQVRLIQVTEVSPALMMHLSKAIGCGELIIIVGDRIPINSVGRTCDAVFLGKRAPFPQGPYILASLLKCPIYTLFCLSSSTGYDIYMEKLCDRVLMKRNDREGHINFLVSEFAKRLERYCRLAPLQWYNFYPFWDQQR</sequence>
<accession>A0ABY9EA89</accession>
<organism evidence="8 9">
    <name type="scientific">Microbulbifer spongiae</name>
    <dbReference type="NCBI Taxonomy" id="2944933"/>
    <lineage>
        <taxon>Bacteria</taxon>
        <taxon>Pseudomonadati</taxon>
        <taxon>Pseudomonadota</taxon>
        <taxon>Gammaproteobacteria</taxon>
        <taxon>Cellvibrionales</taxon>
        <taxon>Microbulbiferaceae</taxon>
        <taxon>Microbulbifer</taxon>
    </lineage>
</organism>
<evidence type="ECO:0000256" key="7">
    <source>
        <dbReference type="SAM" id="Phobius"/>
    </source>
</evidence>
<keyword evidence="4" id="KW-0808">Transferase</keyword>
<protein>
    <recommendedName>
        <fullName evidence="10">Acyltransferase</fullName>
    </recommendedName>
</protein>
<keyword evidence="6" id="KW-0012">Acyltransferase</keyword>
<dbReference type="CDD" id="cd07984">
    <property type="entry name" value="LPLAT_LABLAT-like"/>
    <property type="match status" value="1"/>
</dbReference>
<dbReference type="RefSeq" id="WP_301415781.1">
    <property type="nucleotide sequence ID" value="NZ_CP098023.1"/>
</dbReference>